<dbReference type="SUPFAM" id="SSF51695">
    <property type="entry name" value="PLC-like phosphodiesterases"/>
    <property type="match status" value="1"/>
</dbReference>
<gene>
    <name evidence="3" type="ORF">EG028_06850</name>
</gene>
<comment type="caution">
    <text evidence="3">The sequence shown here is derived from an EMBL/GenBank/DDBJ whole genome shotgun (WGS) entry which is preliminary data.</text>
</comment>
<proteinExistence type="predicted"/>
<dbReference type="RefSeq" id="WP_120514814.1">
    <property type="nucleotide sequence ID" value="NZ_QXZY01000002.1"/>
</dbReference>
<accession>A0A3N4MEU3</accession>
<dbReference type="Pfam" id="PF03009">
    <property type="entry name" value="GDPD"/>
    <property type="match status" value="1"/>
</dbReference>
<dbReference type="GO" id="GO:0070291">
    <property type="term" value="P:N-acylethanolamine metabolic process"/>
    <property type="evidence" value="ECO:0007669"/>
    <property type="project" value="TreeGrafter"/>
</dbReference>
<dbReference type="PROSITE" id="PS51704">
    <property type="entry name" value="GP_PDE"/>
    <property type="match status" value="1"/>
</dbReference>
<dbReference type="OrthoDB" id="384721at2"/>
<evidence type="ECO:0000256" key="1">
    <source>
        <dbReference type="SAM" id="SignalP"/>
    </source>
</evidence>
<dbReference type="GO" id="GO:0006644">
    <property type="term" value="P:phospholipid metabolic process"/>
    <property type="evidence" value="ECO:0007669"/>
    <property type="project" value="TreeGrafter"/>
</dbReference>
<dbReference type="EMBL" id="RMBX01000003">
    <property type="protein sequence ID" value="RPD41875.1"/>
    <property type="molecule type" value="Genomic_DNA"/>
</dbReference>
<evidence type="ECO:0000313" key="4">
    <source>
        <dbReference type="Proteomes" id="UP000279089"/>
    </source>
</evidence>
<dbReference type="InterPro" id="IPR030395">
    <property type="entry name" value="GP_PDE_dom"/>
</dbReference>
<feature type="domain" description="GP-PDE" evidence="2">
    <location>
        <begin position="46"/>
        <end position="281"/>
    </location>
</feature>
<dbReference type="AlphaFoldDB" id="A0A3N4MEU3"/>
<dbReference type="PANTHER" id="PTHR46320">
    <property type="entry name" value="GLYCEROPHOSPHODIESTER PHOSPHODIESTERASE 1"/>
    <property type="match status" value="1"/>
</dbReference>
<keyword evidence="1" id="KW-0732">Signal</keyword>
<organism evidence="3 4">
    <name type="scientific">Chitinophaga barathri</name>
    <dbReference type="NCBI Taxonomy" id="1647451"/>
    <lineage>
        <taxon>Bacteria</taxon>
        <taxon>Pseudomonadati</taxon>
        <taxon>Bacteroidota</taxon>
        <taxon>Chitinophagia</taxon>
        <taxon>Chitinophagales</taxon>
        <taxon>Chitinophagaceae</taxon>
        <taxon>Chitinophaga</taxon>
    </lineage>
</organism>
<evidence type="ECO:0000313" key="3">
    <source>
        <dbReference type="EMBL" id="RPD41875.1"/>
    </source>
</evidence>
<dbReference type="Gene3D" id="3.20.20.190">
    <property type="entry name" value="Phosphatidylinositol (PI) phosphodiesterase"/>
    <property type="match status" value="1"/>
</dbReference>
<dbReference type="PANTHER" id="PTHR46320:SF1">
    <property type="entry name" value="GLYCEROPHOSPHODIESTER PHOSPHODIESTERASE 1"/>
    <property type="match status" value="1"/>
</dbReference>
<dbReference type="CDD" id="cd08566">
    <property type="entry name" value="GDPD_AtGDE_like"/>
    <property type="match status" value="1"/>
</dbReference>
<evidence type="ECO:0000259" key="2">
    <source>
        <dbReference type="PROSITE" id="PS51704"/>
    </source>
</evidence>
<sequence length="309" mass="34203">MKKIFLCGALLGGALLANAQNTINVLNIKSAKDLRGFFAWTGKDMPFISGHRGGVNKGFPENSIEAFENTLRHTPATFEIDPRLTKDSAIVLMHDATLERTTTGKGKVGDYTLAELKQLYLKDVEGKVTSFRIPTLEEAIRWAKGKTVLILDKKDVPFEMTAAIIKKHKAESHVMVTVHSAKEAKWYHDRNPEIVFEAFVKTQQALEEYEAANIPWTHIMAYVGPDNKPELAPLYANLNKRGVMCMISTAPTYDKLPGAEERAAAYRSIIEKGASLIEADRSIEAADAIASLVPAESPKKKFFGKKAIK</sequence>
<keyword evidence="4" id="KW-1185">Reference proteome</keyword>
<feature type="chain" id="PRO_5018162283" evidence="1">
    <location>
        <begin position="20"/>
        <end position="309"/>
    </location>
</feature>
<dbReference type="InterPro" id="IPR017946">
    <property type="entry name" value="PLC-like_Pdiesterase_TIM-brl"/>
</dbReference>
<dbReference type="Proteomes" id="UP000279089">
    <property type="component" value="Unassembled WGS sequence"/>
</dbReference>
<reference evidence="4" key="1">
    <citation type="submission" date="2018-11" db="EMBL/GenBank/DDBJ databases">
        <title>Chitinophaga lutea sp.nov., isolate from arsenic contaminated soil.</title>
        <authorList>
            <person name="Zong Y."/>
        </authorList>
    </citation>
    <scope>NUCLEOTIDE SEQUENCE [LARGE SCALE GENOMIC DNA]</scope>
    <source>
        <strain evidence="4">YLT18</strain>
    </source>
</reference>
<dbReference type="GO" id="GO:0008889">
    <property type="term" value="F:glycerophosphodiester phosphodiesterase activity"/>
    <property type="evidence" value="ECO:0007669"/>
    <property type="project" value="TreeGrafter"/>
</dbReference>
<name>A0A3N4MEU3_9BACT</name>
<dbReference type="GO" id="GO:0005886">
    <property type="term" value="C:plasma membrane"/>
    <property type="evidence" value="ECO:0007669"/>
    <property type="project" value="TreeGrafter"/>
</dbReference>
<feature type="signal peptide" evidence="1">
    <location>
        <begin position="1"/>
        <end position="19"/>
    </location>
</feature>
<dbReference type="GO" id="GO:0006580">
    <property type="term" value="P:ethanolamine metabolic process"/>
    <property type="evidence" value="ECO:0007669"/>
    <property type="project" value="TreeGrafter"/>
</dbReference>
<protein>
    <submittedName>
        <fullName evidence="3">Glycerophosphodiester phosphodiesterase</fullName>
    </submittedName>
</protein>